<dbReference type="InterPro" id="IPR045214">
    <property type="entry name" value="Surf1/Surf4"/>
</dbReference>
<accession>A0A7W6A559</accession>
<keyword evidence="5 6" id="KW-0472">Membrane</keyword>
<dbReference type="PANTHER" id="PTHR23427:SF2">
    <property type="entry name" value="SURFEIT LOCUS PROTEIN 1"/>
    <property type="match status" value="1"/>
</dbReference>
<evidence type="ECO:0000256" key="4">
    <source>
        <dbReference type="ARBA" id="ARBA00022989"/>
    </source>
</evidence>
<evidence type="ECO:0000256" key="6">
    <source>
        <dbReference type="RuleBase" id="RU363076"/>
    </source>
</evidence>
<dbReference type="GO" id="GO:0005886">
    <property type="term" value="C:plasma membrane"/>
    <property type="evidence" value="ECO:0007669"/>
    <property type="project" value="UniProtKB-SubCell"/>
</dbReference>
<dbReference type="CDD" id="cd06662">
    <property type="entry name" value="SURF1"/>
    <property type="match status" value="1"/>
</dbReference>
<evidence type="ECO:0000313" key="8">
    <source>
        <dbReference type="Proteomes" id="UP000532936"/>
    </source>
</evidence>
<comment type="similarity">
    <text evidence="2 6">Belongs to the SURF1 family.</text>
</comment>
<dbReference type="EMBL" id="JACIDA010000003">
    <property type="protein sequence ID" value="MBB3873513.1"/>
    <property type="molecule type" value="Genomic_DNA"/>
</dbReference>
<keyword evidence="3 6" id="KW-0812">Transmembrane</keyword>
<keyword evidence="6" id="KW-1003">Cell membrane</keyword>
<comment type="caution">
    <text evidence="6">Lacks conserved residue(s) required for the propagation of feature annotation.</text>
</comment>
<dbReference type="Pfam" id="PF02104">
    <property type="entry name" value="SURF1"/>
    <property type="match status" value="1"/>
</dbReference>
<dbReference type="AlphaFoldDB" id="A0A7W6A559"/>
<dbReference type="PROSITE" id="PS50895">
    <property type="entry name" value="SURF1"/>
    <property type="match status" value="1"/>
</dbReference>
<protein>
    <recommendedName>
        <fullName evidence="6">SURF1-like protein</fullName>
    </recommendedName>
</protein>
<organism evidence="7 8">
    <name type="scientific">Brevundimonas mediterranea</name>
    <dbReference type="NCBI Taxonomy" id="74329"/>
    <lineage>
        <taxon>Bacteria</taxon>
        <taxon>Pseudomonadati</taxon>
        <taxon>Pseudomonadota</taxon>
        <taxon>Alphaproteobacteria</taxon>
        <taxon>Caulobacterales</taxon>
        <taxon>Caulobacteraceae</taxon>
        <taxon>Brevundimonas</taxon>
    </lineage>
</organism>
<evidence type="ECO:0000256" key="1">
    <source>
        <dbReference type="ARBA" id="ARBA00004370"/>
    </source>
</evidence>
<name>A0A7W6A559_9CAUL</name>
<dbReference type="InterPro" id="IPR002994">
    <property type="entry name" value="Surf1/Shy1"/>
</dbReference>
<proteinExistence type="inferred from homology"/>
<comment type="caution">
    <text evidence="7">The sequence shown here is derived from an EMBL/GenBank/DDBJ whole genome shotgun (WGS) entry which is preliminary data.</text>
</comment>
<evidence type="ECO:0000313" key="7">
    <source>
        <dbReference type="EMBL" id="MBB3873513.1"/>
    </source>
</evidence>
<evidence type="ECO:0000256" key="2">
    <source>
        <dbReference type="ARBA" id="ARBA00007165"/>
    </source>
</evidence>
<evidence type="ECO:0000256" key="3">
    <source>
        <dbReference type="ARBA" id="ARBA00022692"/>
    </source>
</evidence>
<comment type="subcellular location">
    <subcellularLocation>
        <location evidence="6">Cell membrane</location>
        <topology evidence="6">Multi-pass membrane protein</topology>
    </subcellularLocation>
    <subcellularLocation>
        <location evidence="1">Membrane</location>
    </subcellularLocation>
</comment>
<reference evidence="7 8" key="1">
    <citation type="submission" date="2020-08" db="EMBL/GenBank/DDBJ databases">
        <title>Genomic Encyclopedia of Type Strains, Phase IV (KMG-IV): sequencing the most valuable type-strain genomes for metagenomic binning, comparative biology and taxonomic classification.</title>
        <authorList>
            <person name="Goeker M."/>
        </authorList>
    </citation>
    <scope>NUCLEOTIDE SEQUENCE [LARGE SCALE GENOMIC DNA]</scope>
    <source>
        <strain evidence="7 8">DSM 14878</strain>
    </source>
</reference>
<dbReference type="RefSeq" id="WP_183198344.1">
    <property type="nucleotide sequence ID" value="NZ_JACIDA010000003.1"/>
</dbReference>
<keyword evidence="4 6" id="KW-1133">Transmembrane helix</keyword>
<feature type="transmembrane region" description="Helical" evidence="6">
    <location>
        <begin position="207"/>
        <end position="227"/>
    </location>
</feature>
<sequence length="237" mass="25496">MRRFPWILTLLTVAALVLLIGLGLWQVERLKWKEGLIASSEAAAAKPPAPLEQVLGADPDGGDLEFRKALIVCPGLATAPYVELQSIHDGVAGVRLISACRPVDADFSLLIDRGFVADEISGRPRVAESTLPLVLIGEFRRFDPPGGMTPPPTNGRFYGRDTAAMAKALEVQGPVRPEAVFAVSPTNPEFGALKPSAPPAAFSNNHFGYALTWFGLAIVLAGFYVALLRRRLKKDTP</sequence>
<dbReference type="Proteomes" id="UP000532936">
    <property type="component" value="Unassembled WGS sequence"/>
</dbReference>
<dbReference type="PANTHER" id="PTHR23427">
    <property type="entry name" value="SURFEIT LOCUS PROTEIN"/>
    <property type="match status" value="1"/>
</dbReference>
<gene>
    <name evidence="7" type="ORF">GGR11_003075</name>
</gene>
<evidence type="ECO:0000256" key="5">
    <source>
        <dbReference type="ARBA" id="ARBA00023136"/>
    </source>
</evidence>